<dbReference type="Gene3D" id="3.30.160.60">
    <property type="entry name" value="Classic Zinc Finger"/>
    <property type="match status" value="1"/>
</dbReference>
<accession>A0A6C0HGY8</accession>
<keyword evidence="2" id="KW-0677">Repeat</keyword>
<dbReference type="EMBL" id="MN739956">
    <property type="protein sequence ID" value="QHT79852.1"/>
    <property type="molecule type" value="Genomic_DNA"/>
</dbReference>
<evidence type="ECO:0000256" key="1">
    <source>
        <dbReference type="ARBA" id="ARBA00022723"/>
    </source>
</evidence>
<feature type="domain" description="C2H2-type" evidence="6">
    <location>
        <begin position="104"/>
        <end position="125"/>
    </location>
</feature>
<organism evidence="7">
    <name type="scientific">viral metagenome</name>
    <dbReference type="NCBI Taxonomy" id="1070528"/>
    <lineage>
        <taxon>unclassified sequences</taxon>
        <taxon>metagenomes</taxon>
        <taxon>organismal metagenomes</taxon>
    </lineage>
</organism>
<name>A0A6C0HGY8_9ZZZZ</name>
<keyword evidence="3" id="KW-0863">Zinc-finger</keyword>
<feature type="domain" description="C2H2-type" evidence="6">
    <location>
        <begin position="74"/>
        <end position="95"/>
    </location>
</feature>
<evidence type="ECO:0000256" key="4">
    <source>
        <dbReference type="ARBA" id="ARBA00022833"/>
    </source>
</evidence>
<evidence type="ECO:0000313" key="7">
    <source>
        <dbReference type="EMBL" id="QHT79852.1"/>
    </source>
</evidence>
<evidence type="ECO:0000256" key="5">
    <source>
        <dbReference type="SAM" id="MobiDB-lite"/>
    </source>
</evidence>
<keyword evidence="1" id="KW-0479">Metal-binding</keyword>
<keyword evidence="4" id="KW-0862">Zinc</keyword>
<dbReference type="PANTHER" id="PTHR24379">
    <property type="entry name" value="KRAB AND ZINC FINGER DOMAIN-CONTAINING"/>
    <property type="match status" value="1"/>
</dbReference>
<dbReference type="AlphaFoldDB" id="A0A6C0HGY8"/>
<feature type="region of interest" description="Disordered" evidence="5">
    <location>
        <begin position="32"/>
        <end position="62"/>
    </location>
</feature>
<dbReference type="PANTHER" id="PTHR24379:SF121">
    <property type="entry name" value="C2H2-TYPE DOMAIN-CONTAINING PROTEIN"/>
    <property type="match status" value="1"/>
</dbReference>
<dbReference type="InterPro" id="IPR036236">
    <property type="entry name" value="Znf_C2H2_sf"/>
</dbReference>
<dbReference type="SMART" id="SM00355">
    <property type="entry name" value="ZnF_C2H2"/>
    <property type="match status" value="3"/>
</dbReference>
<dbReference type="InterPro" id="IPR013087">
    <property type="entry name" value="Znf_C2H2_type"/>
</dbReference>
<dbReference type="SUPFAM" id="SSF57667">
    <property type="entry name" value="beta-beta-alpha zinc fingers"/>
    <property type="match status" value="1"/>
</dbReference>
<evidence type="ECO:0000256" key="2">
    <source>
        <dbReference type="ARBA" id="ARBA00022737"/>
    </source>
</evidence>
<dbReference type="GO" id="GO:0008270">
    <property type="term" value="F:zinc ion binding"/>
    <property type="evidence" value="ECO:0007669"/>
    <property type="project" value="UniProtKB-KW"/>
</dbReference>
<reference evidence="7" key="1">
    <citation type="journal article" date="2020" name="Nature">
        <title>Giant virus diversity and host interactions through global metagenomics.</title>
        <authorList>
            <person name="Schulz F."/>
            <person name="Roux S."/>
            <person name="Paez-Espino D."/>
            <person name="Jungbluth S."/>
            <person name="Walsh D.A."/>
            <person name="Denef V.J."/>
            <person name="McMahon K.D."/>
            <person name="Konstantinidis K.T."/>
            <person name="Eloe-Fadrosh E.A."/>
            <person name="Kyrpides N.C."/>
            <person name="Woyke T."/>
        </authorList>
    </citation>
    <scope>NUCLEOTIDE SEQUENCE</scope>
    <source>
        <strain evidence="7">GVMAG-M-3300023184-105</strain>
    </source>
</reference>
<proteinExistence type="predicted"/>
<feature type="compositionally biased region" description="Polar residues" evidence="5">
    <location>
        <begin position="32"/>
        <end position="47"/>
    </location>
</feature>
<evidence type="ECO:0000256" key="3">
    <source>
        <dbReference type="ARBA" id="ARBA00022771"/>
    </source>
</evidence>
<sequence length="307" mass="34681">MQTPTNLATNSLTTTDTITTIISKTTYQYNSPATNTMSDESDISNPQAAAATTAEPESDDGSCISDDGENAIVCLICRHTFASNTQRAIHMRMAHGADEEPHTCTECDRLFWSKAEHGNHMAIWHPVATKPVSMHLDSSVSAWYNGEIAESDTQADICCEICNTAIPVDQSLRHELRCRPAAAAAPVDDESSEKTNYCQRCNIQFDNFGDYMQHDAHCLDYNWPGDEGEYYPDTYYCQNCGLEHATITLRDEHQATCIYENNEYRCDCCGTEVFNNMDTCLEHEISCWKDFEKEERREARLHSFSRK</sequence>
<dbReference type="PROSITE" id="PS00028">
    <property type="entry name" value="ZINC_FINGER_C2H2_1"/>
    <property type="match status" value="2"/>
</dbReference>
<protein>
    <recommendedName>
        <fullName evidence="6">C2H2-type domain-containing protein</fullName>
    </recommendedName>
</protein>
<evidence type="ECO:0000259" key="6">
    <source>
        <dbReference type="PROSITE" id="PS00028"/>
    </source>
</evidence>